<evidence type="ECO:0000256" key="2">
    <source>
        <dbReference type="ARBA" id="ARBA00007703"/>
    </source>
</evidence>
<evidence type="ECO:0000313" key="5">
    <source>
        <dbReference type="EMBL" id="MBT9431198.1"/>
    </source>
</evidence>
<dbReference type="InterPro" id="IPR007809">
    <property type="entry name" value="FlgN-like"/>
</dbReference>
<proteinExistence type="inferred from homology"/>
<evidence type="ECO:0000256" key="1">
    <source>
        <dbReference type="ARBA" id="ARBA00002397"/>
    </source>
</evidence>
<sequence length="139" mass="15561">MKTLLAAMAELEATLAQEQQLLSAGQVNAPLLHRTTETKDEQLSTLQHMNHQRQALEQETGWQAPYVNDANLQAGWETIVGQTRTLQQHNQRNGLLLDVHLKLNQRGLSSMTEQRSLSRMYDPKGHASAHALLGPKFSV</sequence>
<accession>A0ABS5Y888</accession>
<dbReference type="Proteomes" id="UP000811282">
    <property type="component" value="Unassembled WGS sequence"/>
</dbReference>
<keyword evidence="4" id="KW-0175">Coiled coil</keyword>
<keyword evidence="3" id="KW-1005">Bacterial flagellum biogenesis</keyword>
<dbReference type="Gene3D" id="1.20.58.300">
    <property type="entry name" value="FlgN-like"/>
    <property type="match status" value="1"/>
</dbReference>
<evidence type="ECO:0000256" key="4">
    <source>
        <dbReference type="SAM" id="Coils"/>
    </source>
</evidence>
<keyword evidence="5" id="KW-0282">Flagellum</keyword>
<keyword evidence="5" id="KW-0969">Cilium</keyword>
<comment type="caution">
    <text evidence="5">The sequence shown here is derived from an EMBL/GenBank/DDBJ whole genome shotgun (WGS) entry which is preliminary data.</text>
</comment>
<dbReference type="InterPro" id="IPR036679">
    <property type="entry name" value="FlgN-like_sf"/>
</dbReference>
<dbReference type="EMBL" id="JAFJYC010000001">
    <property type="protein sequence ID" value="MBT9431198.1"/>
    <property type="molecule type" value="Genomic_DNA"/>
</dbReference>
<name>A0ABS5Y888_9GAMM</name>
<organism evidence="5 6">
    <name type="scientific">Candidatus Sodalis endolongispinus</name>
    <dbReference type="NCBI Taxonomy" id="2812662"/>
    <lineage>
        <taxon>Bacteria</taxon>
        <taxon>Pseudomonadati</taxon>
        <taxon>Pseudomonadota</taxon>
        <taxon>Gammaproteobacteria</taxon>
        <taxon>Enterobacterales</taxon>
        <taxon>Bruguierivoracaceae</taxon>
        <taxon>Sodalis</taxon>
    </lineage>
</organism>
<protein>
    <submittedName>
        <fullName evidence="5">Flagellar export chaperone FlgN</fullName>
    </submittedName>
</protein>
<dbReference type="SUPFAM" id="SSF140566">
    <property type="entry name" value="FlgN-like"/>
    <property type="match status" value="1"/>
</dbReference>
<evidence type="ECO:0000313" key="6">
    <source>
        <dbReference type="Proteomes" id="UP000811282"/>
    </source>
</evidence>
<gene>
    <name evidence="5" type="primary">flgN</name>
    <name evidence="5" type="ORF">JZM24_01735</name>
</gene>
<keyword evidence="6" id="KW-1185">Reference proteome</keyword>
<comment type="similarity">
    <text evidence="2">Belongs to the FlgN family.</text>
</comment>
<dbReference type="Pfam" id="PF05130">
    <property type="entry name" value="FlgN"/>
    <property type="match status" value="1"/>
</dbReference>
<keyword evidence="5" id="KW-0966">Cell projection</keyword>
<feature type="coiled-coil region" evidence="4">
    <location>
        <begin position="1"/>
        <end position="59"/>
    </location>
</feature>
<reference evidence="5 6" key="1">
    <citation type="journal article" date="2021" name="Genome Biol. Evol.">
        <title>The evolution of interdependence in a four-way mealybug symbiosis.</title>
        <authorList>
            <person name="Garber A.I."/>
            <person name="Kupper M."/>
            <person name="Laetsch D.R."/>
            <person name="Weldon S.R."/>
            <person name="Ladinsky M.S."/>
            <person name="Bjorkman P.J."/>
            <person name="McCutcheon J.P."/>
        </authorList>
    </citation>
    <scope>NUCLEOTIDE SEQUENCE [LARGE SCALE GENOMIC DNA]</scope>
    <source>
        <strain evidence="5">SOD</strain>
    </source>
</reference>
<comment type="function">
    <text evidence="1">Required for the efficient initiation of filament assembly.</text>
</comment>
<dbReference type="RefSeq" id="WP_215668354.1">
    <property type="nucleotide sequence ID" value="NZ_JAFJYC010000001.1"/>
</dbReference>
<evidence type="ECO:0000256" key="3">
    <source>
        <dbReference type="ARBA" id="ARBA00022795"/>
    </source>
</evidence>